<name>A0AB73B855_CORFL</name>
<dbReference type="InterPro" id="IPR003462">
    <property type="entry name" value="ODC_Mu_crystall"/>
</dbReference>
<dbReference type="Pfam" id="PF02423">
    <property type="entry name" value="OCD_Mu_crystall"/>
    <property type="match status" value="1"/>
</dbReference>
<comment type="caution">
    <text evidence="2">The sequence shown here is derived from an EMBL/GenBank/DDBJ whole genome shotgun (WGS) entry which is preliminary data.</text>
</comment>
<accession>A0AB73B855</accession>
<evidence type="ECO:0000313" key="2">
    <source>
        <dbReference type="EMBL" id="GEB97966.1"/>
    </source>
</evidence>
<reference evidence="2 3" key="1">
    <citation type="submission" date="2019-06" db="EMBL/GenBank/DDBJ databases">
        <title>Whole genome shotgun sequence of Corynebacterium flavescens NBRC 14136.</title>
        <authorList>
            <person name="Hosoyama A."/>
            <person name="Uohara A."/>
            <person name="Ohji S."/>
            <person name="Ichikawa N."/>
        </authorList>
    </citation>
    <scope>NUCLEOTIDE SEQUENCE [LARGE SCALE GENOMIC DNA]</scope>
    <source>
        <strain evidence="2 3">NBRC 14136</strain>
    </source>
</reference>
<dbReference type="AlphaFoldDB" id="A0AB73B855"/>
<evidence type="ECO:0000256" key="1">
    <source>
        <dbReference type="SAM" id="MobiDB-lite"/>
    </source>
</evidence>
<protein>
    <recommendedName>
        <fullName evidence="4">Ornithine cyclodeaminase</fullName>
    </recommendedName>
</protein>
<dbReference type="EMBL" id="BJNB01000021">
    <property type="protein sequence ID" value="GEB97966.1"/>
    <property type="molecule type" value="Genomic_DNA"/>
</dbReference>
<dbReference type="Proteomes" id="UP000315353">
    <property type="component" value="Unassembled WGS sequence"/>
</dbReference>
<feature type="region of interest" description="Disordered" evidence="1">
    <location>
        <begin position="1"/>
        <end position="34"/>
    </location>
</feature>
<evidence type="ECO:0008006" key="4">
    <source>
        <dbReference type="Google" id="ProtNLM"/>
    </source>
</evidence>
<evidence type="ECO:0000313" key="3">
    <source>
        <dbReference type="Proteomes" id="UP000315353"/>
    </source>
</evidence>
<sequence>MEKGQLDASNFDQIGDISAGRTPARRNEDESILSSVGGMPVEDVAWATEVYDNAHAKGLGQNLLLWDEPAIK</sequence>
<gene>
    <name evidence="2" type="ORF">CFL01nite_14610</name>
</gene>
<proteinExistence type="predicted"/>
<dbReference type="InterPro" id="IPR036291">
    <property type="entry name" value="NAD(P)-bd_dom_sf"/>
</dbReference>
<organism evidence="2 3">
    <name type="scientific">Corynebacterium flavescens</name>
    <dbReference type="NCBI Taxonomy" id="28028"/>
    <lineage>
        <taxon>Bacteria</taxon>
        <taxon>Bacillati</taxon>
        <taxon>Actinomycetota</taxon>
        <taxon>Actinomycetes</taxon>
        <taxon>Mycobacteriales</taxon>
        <taxon>Corynebacteriaceae</taxon>
        <taxon>Corynebacterium</taxon>
    </lineage>
</organism>
<dbReference type="SUPFAM" id="SSF51735">
    <property type="entry name" value="NAD(P)-binding Rossmann-fold domains"/>
    <property type="match status" value="1"/>
</dbReference>